<name>A0ABQ2B135_9MICO</name>
<reference evidence="3" key="1">
    <citation type="journal article" date="2019" name="Int. J. Syst. Evol. Microbiol.">
        <title>The Global Catalogue of Microorganisms (GCM) 10K type strain sequencing project: providing services to taxonomists for standard genome sequencing and annotation.</title>
        <authorList>
            <consortium name="The Broad Institute Genomics Platform"/>
            <consortium name="The Broad Institute Genome Sequencing Center for Infectious Disease"/>
            <person name="Wu L."/>
            <person name="Ma J."/>
        </authorList>
    </citation>
    <scope>NUCLEOTIDE SEQUENCE [LARGE SCALE GENOMIC DNA]</scope>
    <source>
        <strain evidence="3">CCM 8653</strain>
    </source>
</reference>
<evidence type="ECO:0000313" key="2">
    <source>
        <dbReference type="EMBL" id="GGI05359.1"/>
    </source>
</evidence>
<accession>A0ABQ2B135</accession>
<sequence>MRHEPSPQELTDFDAVPEGDQQGAERAVLVAGAVGVGVGVGVVAPQVWADYPWMAWWDSSIWLGMIFVVPPVAAIVGAMRAHWLLPGSVLWPATVLVIVIAFCTPVAAMWGGGPGASAGAFLMIVGLVLWDDRPRRWQLVGWGFLVSCLSLVGTTGLIAHVVPDGWWSPAASGLNLIALAFLVHRAVRTRGVRWRCPARWAASR</sequence>
<keyword evidence="1" id="KW-1133">Transmembrane helix</keyword>
<organism evidence="2 3">
    <name type="scientific">Isoptericola cucumis</name>
    <dbReference type="NCBI Taxonomy" id="1776856"/>
    <lineage>
        <taxon>Bacteria</taxon>
        <taxon>Bacillati</taxon>
        <taxon>Actinomycetota</taxon>
        <taxon>Actinomycetes</taxon>
        <taxon>Micrococcales</taxon>
        <taxon>Promicromonosporaceae</taxon>
        <taxon>Isoptericola</taxon>
    </lineage>
</organism>
<gene>
    <name evidence="2" type="ORF">GCM10007368_05760</name>
</gene>
<feature type="transmembrane region" description="Helical" evidence="1">
    <location>
        <begin position="60"/>
        <end position="77"/>
    </location>
</feature>
<feature type="transmembrane region" description="Helical" evidence="1">
    <location>
        <begin position="89"/>
        <end position="108"/>
    </location>
</feature>
<keyword evidence="1" id="KW-0812">Transmembrane</keyword>
<feature type="transmembrane region" description="Helical" evidence="1">
    <location>
        <begin position="165"/>
        <end position="183"/>
    </location>
</feature>
<feature type="transmembrane region" description="Helical" evidence="1">
    <location>
        <begin position="114"/>
        <end position="130"/>
    </location>
</feature>
<dbReference type="Proteomes" id="UP000632535">
    <property type="component" value="Unassembled WGS sequence"/>
</dbReference>
<keyword evidence="1" id="KW-0472">Membrane</keyword>
<proteinExistence type="predicted"/>
<protein>
    <submittedName>
        <fullName evidence="2">Uncharacterized protein</fullName>
    </submittedName>
</protein>
<evidence type="ECO:0000256" key="1">
    <source>
        <dbReference type="SAM" id="Phobius"/>
    </source>
</evidence>
<evidence type="ECO:0000313" key="3">
    <source>
        <dbReference type="Proteomes" id="UP000632535"/>
    </source>
</evidence>
<feature type="transmembrane region" description="Helical" evidence="1">
    <location>
        <begin position="27"/>
        <end position="48"/>
    </location>
</feature>
<comment type="caution">
    <text evidence="2">The sequence shown here is derived from an EMBL/GenBank/DDBJ whole genome shotgun (WGS) entry which is preliminary data.</text>
</comment>
<dbReference type="EMBL" id="BMDG01000002">
    <property type="protein sequence ID" value="GGI05359.1"/>
    <property type="molecule type" value="Genomic_DNA"/>
</dbReference>
<keyword evidence="3" id="KW-1185">Reference proteome</keyword>
<feature type="transmembrane region" description="Helical" evidence="1">
    <location>
        <begin position="139"/>
        <end position="159"/>
    </location>
</feature>